<dbReference type="RefSeq" id="WP_011794118.1">
    <property type="nucleotide sequence ID" value="NZ_CP023687.1"/>
</dbReference>
<organism evidence="1 2">
    <name type="scientific">Paracidovorax citrulli</name>
    <name type="common">Acidovorax citrulli</name>
    <dbReference type="NCBI Taxonomy" id="80869"/>
    <lineage>
        <taxon>Bacteria</taxon>
        <taxon>Pseudomonadati</taxon>
        <taxon>Pseudomonadota</taxon>
        <taxon>Betaproteobacteria</taxon>
        <taxon>Burkholderiales</taxon>
        <taxon>Comamonadaceae</taxon>
        <taxon>Paracidovorax</taxon>
    </lineage>
</organism>
<gene>
    <name evidence="1" type="ORF">QRO08_20095</name>
</gene>
<dbReference type="Gene3D" id="3.40.50.2000">
    <property type="entry name" value="Glycogen Phosphorylase B"/>
    <property type="match status" value="1"/>
</dbReference>
<proteinExistence type="predicted"/>
<dbReference type="EMBL" id="CP127363">
    <property type="protein sequence ID" value="WIY48099.1"/>
    <property type="molecule type" value="Genomic_DNA"/>
</dbReference>
<protein>
    <recommendedName>
        <fullName evidence="3">Glycosyltransferase</fullName>
    </recommendedName>
</protein>
<evidence type="ECO:0000313" key="1">
    <source>
        <dbReference type="EMBL" id="WIY48099.1"/>
    </source>
</evidence>
<dbReference type="Gene3D" id="3.40.50.11010">
    <property type="match status" value="1"/>
</dbReference>
<name>A0ABY9AMR6_PARCI</name>
<keyword evidence="2" id="KW-1185">Reference proteome</keyword>
<accession>A0ABY9AMR6</accession>
<reference evidence="1 2" key="1">
    <citation type="submission" date="2023-06" db="EMBL/GenBank/DDBJ databases">
        <authorList>
            <person name="Ham H."/>
            <person name="Park D.S."/>
        </authorList>
    </citation>
    <scope>NUCLEOTIDE SEQUENCE [LARGE SCALE GENOMIC DNA]</scope>
    <source>
        <strain evidence="1 2">KACC 17005</strain>
    </source>
</reference>
<sequence>MRALILSTQSFIDGGTKVGSQYLAHVLAANGWQVDYVPTLSSPVDLIGRQRHARLGRAWGGKQAGRLAPGLVEWSVRAPFPAHRWFLRHAWQLTAYGKWLPQRLRDTDYDLCLADVAPNLLLLPHVRARVNICRLNDWPWGFARDLHPIVPRQIEATLGSGRFAEVWAVSQPLLGYAQSLHSPAQVVLMPNGVEPGLLPGSGSRGGALKPRSAVYVGAIAAWFDRGLLAAVARRMPGWTFDVYGPGGAPRPEDPPNLQWRGCLSRDMLPDTLAQYEVGLIPFQDVDGRMRYVERPMKFYEYIAAGLGVASTDLGALRQGMGDLACYGNGVDGFVQAIEQARVQASVRPAGFRKMFISENSWDARARDMQERLSALLAR</sequence>
<evidence type="ECO:0008006" key="3">
    <source>
        <dbReference type="Google" id="ProtNLM"/>
    </source>
</evidence>
<evidence type="ECO:0000313" key="2">
    <source>
        <dbReference type="Proteomes" id="UP001242732"/>
    </source>
</evidence>
<dbReference type="Proteomes" id="UP001242732">
    <property type="component" value="Chromosome"/>
</dbReference>
<dbReference type="SUPFAM" id="SSF53756">
    <property type="entry name" value="UDP-Glycosyltransferase/glycogen phosphorylase"/>
    <property type="match status" value="1"/>
</dbReference>